<dbReference type="PROSITE" id="PS50929">
    <property type="entry name" value="ABC_TM1F"/>
    <property type="match status" value="1"/>
</dbReference>
<dbReference type="eggNOG" id="COG2274">
    <property type="taxonomic scope" value="Bacteria"/>
</dbReference>
<dbReference type="SUPFAM" id="SSF52540">
    <property type="entry name" value="P-loop containing nucleoside triphosphate hydrolases"/>
    <property type="match status" value="1"/>
</dbReference>
<dbReference type="InterPro" id="IPR005074">
    <property type="entry name" value="Peptidase_C39"/>
</dbReference>
<dbReference type="PROSITE" id="PS50990">
    <property type="entry name" value="PEPTIDASE_C39"/>
    <property type="match status" value="1"/>
</dbReference>
<dbReference type="InterPro" id="IPR036640">
    <property type="entry name" value="ABC1_TM_sf"/>
</dbReference>
<dbReference type="FunFam" id="3.40.50.300:FF:000299">
    <property type="entry name" value="ABC transporter ATP-binding protein/permease"/>
    <property type="match status" value="1"/>
</dbReference>
<evidence type="ECO:0000256" key="5">
    <source>
        <dbReference type="ARBA" id="ARBA00022741"/>
    </source>
</evidence>
<name>A0A0H3K396_SYNP6</name>
<dbReference type="InterPro" id="IPR003439">
    <property type="entry name" value="ABC_transporter-like_ATP-bd"/>
</dbReference>
<organism evidence="15 16">
    <name type="scientific">Synechococcus sp. (strain ATCC 27144 / PCC 6301 / SAUG 1402/1)</name>
    <name type="common">Anacystis nidulans</name>
    <dbReference type="NCBI Taxonomy" id="269084"/>
    <lineage>
        <taxon>Bacteria</taxon>
        <taxon>Bacillati</taxon>
        <taxon>Cyanobacteriota</taxon>
        <taxon>Cyanophyceae</taxon>
        <taxon>Synechococcales</taxon>
        <taxon>Synechococcaceae</taxon>
        <taxon>Synechococcus</taxon>
    </lineage>
</organism>
<keyword evidence="4 11" id="KW-0812">Transmembrane</keyword>
<dbReference type="GO" id="GO:0008234">
    <property type="term" value="F:cysteine-type peptidase activity"/>
    <property type="evidence" value="ECO:0007669"/>
    <property type="project" value="UniProtKB-KW"/>
</dbReference>
<evidence type="ECO:0000256" key="7">
    <source>
        <dbReference type="ARBA" id="ARBA00022807"/>
    </source>
</evidence>
<feature type="transmembrane region" description="Helical" evidence="11">
    <location>
        <begin position="162"/>
        <end position="187"/>
    </location>
</feature>
<protein>
    <submittedName>
        <fullName evidence="15">ABC transporter ATP-binding protein</fullName>
    </submittedName>
</protein>
<evidence type="ECO:0000256" key="1">
    <source>
        <dbReference type="ARBA" id="ARBA00004651"/>
    </source>
</evidence>
<keyword evidence="6" id="KW-0378">Hydrolase</keyword>
<dbReference type="PROSITE" id="PS50893">
    <property type="entry name" value="ABC_TRANSPORTER_2"/>
    <property type="match status" value="1"/>
</dbReference>
<keyword evidence="3" id="KW-1003">Cell membrane</keyword>
<proteinExistence type="predicted"/>
<keyword evidence="9 11" id="KW-1133">Transmembrane helix</keyword>
<dbReference type="Proteomes" id="UP000001175">
    <property type="component" value="Chromosome"/>
</dbReference>
<evidence type="ECO:0000256" key="11">
    <source>
        <dbReference type="SAM" id="Phobius"/>
    </source>
</evidence>
<feature type="domain" description="ABC transmembrane type-1" evidence="13">
    <location>
        <begin position="164"/>
        <end position="443"/>
    </location>
</feature>
<dbReference type="Gene3D" id="3.90.70.10">
    <property type="entry name" value="Cysteine proteinases"/>
    <property type="match status" value="1"/>
</dbReference>
<feature type="transmembrane region" description="Helical" evidence="11">
    <location>
        <begin position="273"/>
        <end position="295"/>
    </location>
</feature>
<evidence type="ECO:0000256" key="10">
    <source>
        <dbReference type="ARBA" id="ARBA00023136"/>
    </source>
</evidence>
<dbReference type="InterPro" id="IPR039421">
    <property type="entry name" value="Type_1_exporter"/>
</dbReference>
<evidence type="ECO:0000259" key="14">
    <source>
        <dbReference type="PROSITE" id="PS50990"/>
    </source>
</evidence>
<dbReference type="InterPro" id="IPR011527">
    <property type="entry name" value="ABC1_TM_dom"/>
</dbReference>
<dbReference type="CDD" id="cd18570">
    <property type="entry name" value="ABC_6TM_PCAT1_LagD_like"/>
    <property type="match status" value="1"/>
</dbReference>
<dbReference type="GO" id="GO:0005524">
    <property type="term" value="F:ATP binding"/>
    <property type="evidence" value="ECO:0007669"/>
    <property type="project" value="UniProtKB-KW"/>
</dbReference>
<dbReference type="SUPFAM" id="SSF90123">
    <property type="entry name" value="ABC transporter transmembrane region"/>
    <property type="match status" value="1"/>
</dbReference>
<dbReference type="EMBL" id="AP008231">
    <property type="protein sequence ID" value="BAD78606.1"/>
    <property type="molecule type" value="Genomic_DNA"/>
</dbReference>
<dbReference type="InterPro" id="IPR017871">
    <property type="entry name" value="ABC_transporter-like_CS"/>
</dbReference>
<dbReference type="Pfam" id="PF03412">
    <property type="entry name" value="Peptidase_C39"/>
    <property type="match status" value="1"/>
</dbReference>
<feature type="domain" description="Peptidase C39" evidence="14">
    <location>
        <begin position="8"/>
        <end position="130"/>
    </location>
</feature>
<dbReference type="GO" id="GO:0015421">
    <property type="term" value="F:ABC-type oligopeptide transporter activity"/>
    <property type="evidence" value="ECO:0007669"/>
    <property type="project" value="TreeGrafter"/>
</dbReference>
<feature type="transmembrane region" description="Helical" evidence="11">
    <location>
        <begin position="199"/>
        <end position="217"/>
    </location>
</feature>
<dbReference type="PANTHER" id="PTHR43394:SF1">
    <property type="entry name" value="ATP-BINDING CASSETTE SUB-FAMILY B MEMBER 10, MITOCHONDRIAL"/>
    <property type="match status" value="1"/>
</dbReference>
<dbReference type="KEGG" id="syc:syc0416_d"/>
<dbReference type="PANTHER" id="PTHR43394">
    <property type="entry name" value="ATP-DEPENDENT PERMEASE MDL1, MITOCHONDRIAL"/>
    <property type="match status" value="1"/>
</dbReference>
<dbReference type="SMART" id="SM00382">
    <property type="entry name" value="AAA"/>
    <property type="match status" value="1"/>
</dbReference>
<dbReference type="InterPro" id="IPR003593">
    <property type="entry name" value="AAA+_ATPase"/>
</dbReference>
<keyword evidence="7" id="KW-0645">Protease</keyword>
<dbReference type="GeneID" id="72429986"/>
<dbReference type="AlphaFoldDB" id="A0A0H3K396"/>
<keyword evidence="10 11" id="KW-0472">Membrane</keyword>
<gene>
    <name evidence="15" type="ordered locus">syc0416_d</name>
</gene>
<evidence type="ECO:0000256" key="4">
    <source>
        <dbReference type="ARBA" id="ARBA00022692"/>
    </source>
</evidence>
<dbReference type="Gene3D" id="3.40.50.300">
    <property type="entry name" value="P-loop containing nucleotide triphosphate hydrolases"/>
    <property type="match status" value="1"/>
</dbReference>
<evidence type="ECO:0000256" key="6">
    <source>
        <dbReference type="ARBA" id="ARBA00022801"/>
    </source>
</evidence>
<dbReference type="CDD" id="cd02418">
    <property type="entry name" value="Peptidase_C39B"/>
    <property type="match status" value="1"/>
</dbReference>
<feature type="transmembrane region" description="Helical" evidence="11">
    <location>
        <begin position="301"/>
        <end position="324"/>
    </location>
</feature>
<keyword evidence="2" id="KW-0813">Transport</keyword>
<evidence type="ECO:0000313" key="16">
    <source>
        <dbReference type="Proteomes" id="UP000001175"/>
    </source>
</evidence>
<keyword evidence="5" id="KW-0547">Nucleotide-binding</keyword>
<dbReference type="InterPro" id="IPR027417">
    <property type="entry name" value="P-loop_NTPase"/>
</dbReference>
<dbReference type="Gene3D" id="1.20.1560.10">
    <property type="entry name" value="ABC transporter type 1, transmembrane domain"/>
    <property type="match status" value="1"/>
</dbReference>
<sequence length="714" mass="80107">MKYACIRQQSEEDCGAACIATVAKYYGRHFALNRVREIVGTGSQGTSLLGLRRGAESLGFNARQVRASLELIDHLKEAPLPAIIHWKGYHWVILYGQRGKQYIIADPGLGIRYINRHELLTSWSNGVMLLLQPDSEKFYSQENDKNDSWIRIIRRVWNFKTLLIQVVIINIVIGILALSMPLMMQFLTDDVLIRKDTHLLFTVAIAVIAMNFFRNIINLVQSHLVGYFGQKLQLDLILEYGHRLLHLPMAYFDNHRSGEVISRIGDIRRINDLVSKIVLGLPSQFFIALISLFIMLRYSSILTAAAIAAFFVVTLFNLIFLPFLRQKNKQLIAESSENQGFLVETFRGAVLLKTTQAIHQAWEEYQQNFGRLSFLSWGALKLDIYAGTTTDFLSTITNVSILWLGSSLVIDGTLSIGQLLAFSGFSGNLLGFLSGTVALADEFLISQVVIQRLSEVLSSTPEDTISSHKPWIQIPDDTNIICKNVTFHHPGRVDLLRNFDLTIPGGLVTALIGQSGCGKSTLAKLISGLYHLDSGNIQFGIYNQQDIALDCLRQQVVLVPQDAHFWSRSIVENFKFSHPNTSFENIVKACRITMADEFINELPDKYQTVLGEFGANLSGGQRQRLALARAIINNPPVLILDESTSALDPVMESQILDSLLAFRRGKTTIIISHRPRVIQRSDWIAFLEKGELKAQGRPNDLKSLVGDHLKFIAP</sequence>
<evidence type="ECO:0000259" key="13">
    <source>
        <dbReference type="PROSITE" id="PS50929"/>
    </source>
</evidence>
<evidence type="ECO:0000256" key="9">
    <source>
        <dbReference type="ARBA" id="ARBA00022989"/>
    </source>
</evidence>
<evidence type="ECO:0000256" key="2">
    <source>
        <dbReference type="ARBA" id="ARBA00022448"/>
    </source>
</evidence>
<evidence type="ECO:0000259" key="12">
    <source>
        <dbReference type="PROSITE" id="PS50893"/>
    </source>
</evidence>
<dbReference type="Pfam" id="PF00005">
    <property type="entry name" value="ABC_tran"/>
    <property type="match status" value="1"/>
</dbReference>
<evidence type="ECO:0000256" key="3">
    <source>
        <dbReference type="ARBA" id="ARBA00022475"/>
    </source>
</evidence>
<dbReference type="GO" id="GO:0016887">
    <property type="term" value="F:ATP hydrolysis activity"/>
    <property type="evidence" value="ECO:0007669"/>
    <property type="project" value="InterPro"/>
</dbReference>
<keyword evidence="7" id="KW-0788">Thiol protease</keyword>
<evidence type="ECO:0000313" key="15">
    <source>
        <dbReference type="EMBL" id="BAD78606.1"/>
    </source>
</evidence>
<evidence type="ECO:0000256" key="8">
    <source>
        <dbReference type="ARBA" id="ARBA00022840"/>
    </source>
</evidence>
<dbReference type="RefSeq" id="WP_011242728.1">
    <property type="nucleotide sequence ID" value="NC_006576.1"/>
</dbReference>
<accession>A0A0H3K396</accession>
<dbReference type="GO" id="GO:0005886">
    <property type="term" value="C:plasma membrane"/>
    <property type="evidence" value="ECO:0007669"/>
    <property type="project" value="UniProtKB-SubCell"/>
</dbReference>
<dbReference type="PROSITE" id="PS00211">
    <property type="entry name" value="ABC_TRANSPORTER_1"/>
    <property type="match status" value="1"/>
</dbReference>
<keyword evidence="8 15" id="KW-0067">ATP-binding</keyword>
<dbReference type="GO" id="GO:0006508">
    <property type="term" value="P:proteolysis"/>
    <property type="evidence" value="ECO:0007669"/>
    <property type="project" value="InterPro"/>
</dbReference>
<feature type="domain" description="ABC transporter" evidence="12">
    <location>
        <begin position="480"/>
        <end position="714"/>
    </location>
</feature>
<comment type="subcellular location">
    <subcellularLocation>
        <location evidence="1">Cell membrane</location>
        <topology evidence="1">Multi-pass membrane protein</topology>
    </subcellularLocation>
</comment>
<dbReference type="Pfam" id="PF00664">
    <property type="entry name" value="ABC_membrane"/>
    <property type="match status" value="1"/>
</dbReference>
<reference evidence="15 16" key="1">
    <citation type="journal article" date="2007" name="Photosyn. Res.">
        <title>Complete nucleotide sequence of the freshwater unicellular cyanobacterium Synechococcus elongatus PCC 6301 chromosome: gene content and organization.</title>
        <authorList>
            <person name="Sugita C."/>
            <person name="Ogata K."/>
            <person name="Shikata M."/>
            <person name="Jikuya H."/>
            <person name="Takano J."/>
            <person name="Furumichi M."/>
            <person name="Kanehisa M."/>
            <person name="Omata T."/>
            <person name="Sugiura M."/>
            <person name="Sugita M."/>
        </authorList>
    </citation>
    <scope>NUCLEOTIDE SEQUENCE [LARGE SCALE GENOMIC DNA]</scope>
    <source>
        <strain evidence="16">ATCC 27144 / PCC 6301 / SAUG 1402/1</strain>
    </source>
</reference>